<dbReference type="GO" id="GO:0003677">
    <property type="term" value="F:DNA binding"/>
    <property type="evidence" value="ECO:0007669"/>
    <property type="project" value="UniProtKB-KW"/>
</dbReference>
<name>A0A1N7NPL6_9PROT</name>
<evidence type="ECO:0000256" key="1">
    <source>
        <dbReference type="ARBA" id="ARBA00009437"/>
    </source>
</evidence>
<keyword evidence="3" id="KW-0238">DNA-binding</keyword>
<sequence>MRDIKTLDLNLLKTLDALLDERSVTRAADRLGLTQPAVSGMLTRLRHSFDDPLFVRSQRGIIPTPRAQSLAGPVKHLLADASALLRPMAFDPATADFSVSVAATDYAVQAVMLPFLTTLRHLAPGVRVAVRPVDPLALSTQFERADVDLALITPDSAPPELHARRLFDEDYVCVLRHGHPDTPPPGHALSLDRFCALDHALVSYAGQPFRGITDDALAAIGRHRRVVLSMTSFLALAAVLQTTDLIAVVPRRLACDIAGLIITEPPLPIAGFTKLAVWHDRTHRAPEYRWVRSLLFDVVAGTGAARHTGDRTP</sequence>
<reference evidence="6 7" key="1">
    <citation type="submission" date="2017-01" db="EMBL/GenBank/DDBJ databases">
        <authorList>
            <person name="Mah S.A."/>
            <person name="Swanson W.J."/>
            <person name="Moy G.W."/>
            <person name="Vacquier V.D."/>
        </authorList>
    </citation>
    <scope>NUCLEOTIDE SEQUENCE [LARGE SCALE GENOMIC DNA]</scope>
    <source>
        <strain evidence="6 7">DSM 11589</strain>
    </source>
</reference>
<dbReference type="PANTHER" id="PTHR30118">
    <property type="entry name" value="HTH-TYPE TRANSCRIPTIONAL REGULATOR LEUO-RELATED"/>
    <property type="match status" value="1"/>
</dbReference>
<dbReference type="InterPro" id="IPR000847">
    <property type="entry name" value="LysR_HTH_N"/>
</dbReference>
<feature type="domain" description="HTH lysR-type" evidence="5">
    <location>
        <begin position="7"/>
        <end position="64"/>
    </location>
</feature>
<keyword evidence="2" id="KW-0805">Transcription regulation</keyword>
<evidence type="ECO:0000256" key="2">
    <source>
        <dbReference type="ARBA" id="ARBA00023015"/>
    </source>
</evidence>
<dbReference type="GO" id="GO:0003700">
    <property type="term" value="F:DNA-binding transcription factor activity"/>
    <property type="evidence" value="ECO:0007669"/>
    <property type="project" value="InterPro"/>
</dbReference>
<dbReference type="OrthoDB" id="9774011at2"/>
<dbReference type="InterPro" id="IPR036390">
    <property type="entry name" value="WH_DNA-bd_sf"/>
</dbReference>
<dbReference type="InterPro" id="IPR005119">
    <property type="entry name" value="LysR_subst-bd"/>
</dbReference>
<keyword evidence="7" id="KW-1185">Reference proteome</keyword>
<dbReference type="Gene3D" id="3.40.190.10">
    <property type="entry name" value="Periplasmic binding protein-like II"/>
    <property type="match status" value="2"/>
</dbReference>
<dbReference type="Gene3D" id="1.10.10.10">
    <property type="entry name" value="Winged helix-like DNA-binding domain superfamily/Winged helix DNA-binding domain"/>
    <property type="match status" value="1"/>
</dbReference>
<dbReference type="InterPro" id="IPR036388">
    <property type="entry name" value="WH-like_DNA-bd_sf"/>
</dbReference>
<proteinExistence type="inferred from homology"/>
<keyword evidence="4" id="KW-0804">Transcription</keyword>
<dbReference type="PANTHER" id="PTHR30118:SF15">
    <property type="entry name" value="TRANSCRIPTIONAL REGULATORY PROTEIN"/>
    <property type="match status" value="1"/>
</dbReference>
<protein>
    <submittedName>
        <fullName evidence="6">Transcriptional regulator, LysR family</fullName>
    </submittedName>
</protein>
<dbReference type="Proteomes" id="UP000185678">
    <property type="component" value="Unassembled WGS sequence"/>
</dbReference>
<accession>A0A1N7NPL6</accession>
<evidence type="ECO:0000256" key="4">
    <source>
        <dbReference type="ARBA" id="ARBA00023163"/>
    </source>
</evidence>
<dbReference type="SUPFAM" id="SSF53850">
    <property type="entry name" value="Periplasmic binding protein-like II"/>
    <property type="match status" value="1"/>
</dbReference>
<dbReference type="PRINTS" id="PR00039">
    <property type="entry name" value="HTHLYSR"/>
</dbReference>
<gene>
    <name evidence="6" type="ORF">SAMN05421779_105284</name>
</gene>
<dbReference type="EMBL" id="FTOA01000005">
    <property type="protein sequence ID" value="SIT00353.1"/>
    <property type="molecule type" value="Genomic_DNA"/>
</dbReference>
<dbReference type="PROSITE" id="PS50931">
    <property type="entry name" value="HTH_LYSR"/>
    <property type="match status" value="1"/>
</dbReference>
<dbReference type="SUPFAM" id="SSF46785">
    <property type="entry name" value="Winged helix' DNA-binding domain"/>
    <property type="match status" value="1"/>
</dbReference>
<dbReference type="Pfam" id="PF00126">
    <property type="entry name" value="HTH_1"/>
    <property type="match status" value="1"/>
</dbReference>
<dbReference type="STRING" id="80876.SAMN05421779_105284"/>
<dbReference type="Pfam" id="PF03466">
    <property type="entry name" value="LysR_substrate"/>
    <property type="match status" value="1"/>
</dbReference>
<dbReference type="InterPro" id="IPR050389">
    <property type="entry name" value="LysR-type_TF"/>
</dbReference>
<comment type="similarity">
    <text evidence="1">Belongs to the LysR transcriptional regulatory family.</text>
</comment>
<organism evidence="6 7">
    <name type="scientific">Insolitispirillum peregrinum</name>
    <dbReference type="NCBI Taxonomy" id="80876"/>
    <lineage>
        <taxon>Bacteria</taxon>
        <taxon>Pseudomonadati</taxon>
        <taxon>Pseudomonadota</taxon>
        <taxon>Alphaproteobacteria</taxon>
        <taxon>Rhodospirillales</taxon>
        <taxon>Novispirillaceae</taxon>
        <taxon>Insolitispirillum</taxon>
    </lineage>
</organism>
<evidence type="ECO:0000313" key="6">
    <source>
        <dbReference type="EMBL" id="SIT00353.1"/>
    </source>
</evidence>
<dbReference type="AlphaFoldDB" id="A0A1N7NPL6"/>
<evidence type="ECO:0000259" key="5">
    <source>
        <dbReference type="PROSITE" id="PS50931"/>
    </source>
</evidence>
<evidence type="ECO:0000256" key="3">
    <source>
        <dbReference type="ARBA" id="ARBA00023125"/>
    </source>
</evidence>
<dbReference type="RefSeq" id="WP_076401189.1">
    <property type="nucleotide sequence ID" value="NZ_FTOA01000005.1"/>
</dbReference>
<evidence type="ECO:0000313" key="7">
    <source>
        <dbReference type="Proteomes" id="UP000185678"/>
    </source>
</evidence>